<proteinExistence type="predicted"/>
<dbReference type="EMBL" id="LAZR01011785">
    <property type="protein sequence ID" value="KKM59865.1"/>
    <property type="molecule type" value="Genomic_DNA"/>
</dbReference>
<comment type="caution">
    <text evidence="1">The sequence shown here is derived from an EMBL/GenBank/DDBJ whole genome shotgun (WGS) entry which is preliminary data.</text>
</comment>
<name>A0A0F9L773_9ZZZZ</name>
<sequence>MNEDKTKEEPENSKYYQQRNVLIKELKDSGMAVTDISKKIGLRDRSIYDALKRVT</sequence>
<organism evidence="1">
    <name type="scientific">marine sediment metagenome</name>
    <dbReference type="NCBI Taxonomy" id="412755"/>
    <lineage>
        <taxon>unclassified sequences</taxon>
        <taxon>metagenomes</taxon>
        <taxon>ecological metagenomes</taxon>
    </lineage>
</organism>
<evidence type="ECO:0000313" key="1">
    <source>
        <dbReference type="EMBL" id="KKM59865.1"/>
    </source>
</evidence>
<protein>
    <submittedName>
        <fullName evidence="1">Uncharacterized protein</fullName>
    </submittedName>
</protein>
<gene>
    <name evidence="1" type="ORF">LCGC14_1547640</name>
</gene>
<dbReference type="AlphaFoldDB" id="A0A0F9L773"/>
<reference evidence="1" key="1">
    <citation type="journal article" date="2015" name="Nature">
        <title>Complex archaea that bridge the gap between prokaryotes and eukaryotes.</title>
        <authorList>
            <person name="Spang A."/>
            <person name="Saw J.H."/>
            <person name="Jorgensen S.L."/>
            <person name="Zaremba-Niedzwiedzka K."/>
            <person name="Martijn J."/>
            <person name="Lind A.E."/>
            <person name="van Eijk R."/>
            <person name="Schleper C."/>
            <person name="Guy L."/>
            <person name="Ettema T.J."/>
        </authorList>
    </citation>
    <scope>NUCLEOTIDE SEQUENCE</scope>
</reference>
<accession>A0A0F9L773</accession>